<evidence type="ECO:0000313" key="6">
    <source>
        <dbReference type="Proteomes" id="UP000838763"/>
    </source>
</evidence>
<dbReference type="Gene3D" id="2.30.38.10">
    <property type="entry name" value="Luciferase, Domain 3"/>
    <property type="match status" value="2"/>
</dbReference>
<evidence type="ECO:0000256" key="2">
    <source>
        <dbReference type="ARBA" id="ARBA00022598"/>
    </source>
</evidence>
<feature type="domain" description="AMP-dependent synthetase/ligase" evidence="3">
    <location>
        <begin position="35"/>
        <end position="377"/>
    </location>
</feature>
<organism evidence="5 6">
    <name type="scientific">Parascedosporium putredinis</name>
    <dbReference type="NCBI Taxonomy" id="1442378"/>
    <lineage>
        <taxon>Eukaryota</taxon>
        <taxon>Fungi</taxon>
        <taxon>Dikarya</taxon>
        <taxon>Ascomycota</taxon>
        <taxon>Pezizomycotina</taxon>
        <taxon>Sordariomycetes</taxon>
        <taxon>Hypocreomycetidae</taxon>
        <taxon>Microascales</taxon>
        <taxon>Microascaceae</taxon>
        <taxon>Parascedosporium</taxon>
    </lineage>
</organism>
<dbReference type="PANTHER" id="PTHR24096:SF149">
    <property type="entry name" value="AMP-BINDING DOMAIN-CONTAINING PROTEIN-RELATED"/>
    <property type="match status" value="1"/>
</dbReference>
<comment type="similarity">
    <text evidence="1">Belongs to the ATP-dependent AMP-binding enzyme family.</text>
</comment>
<comment type="caution">
    <text evidence="5">The sequence shown here is derived from an EMBL/GenBank/DDBJ whole genome shotgun (WGS) entry which is preliminary data.</text>
</comment>
<evidence type="ECO:0000256" key="1">
    <source>
        <dbReference type="ARBA" id="ARBA00006432"/>
    </source>
</evidence>
<name>A0A9P1GWI3_9PEZI</name>
<dbReference type="Proteomes" id="UP000838763">
    <property type="component" value="Unassembled WGS sequence"/>
</dbReference>
<keyword evidence="2" id="KW-0436">Ligase</keyword>
<dbReference type="EMBL" id="CALLCH030000003">
    <property type="protein sequence ID" value="CAI4212002.1"/>
    <property type="molecule type" value="Genomic_DNA"/>
</dbReference>
<gene>
    <name evidence="5" type="ORF">PPNO1_LOCUS1771</name>
</gene>
<dbReference type="InterPro" id="IPR000873">
    <property type="entry name" value="AMP-dep_synth/lig_dom"/>
</dbReference>
<accession>A0A9P1GWI3</accession>
<evidence type="ECO:0000259" key="3">
    <source>
        <dbReference type="Pfam" id="PF00501"/>
    </source>
</evidence>
<sequence length="521" mass="57306">MAIIYRSDVSPFNEFENLSIPQWMSQYNPDAVLADKVVHSDDFSDQVITYGSLRRDAARIAWGLQNKLGVREGDIVLALVPNSNDFVLLCHGIWWAGAAFAGLNTAATQSDIEHVLNLVRPTHVAVSMAIGKLDVVHAAISKSAVKPKVFTLHGRSGSTPQFPVDIIGASDAESLPPYDLGGKAAKDVLSTICFSSGTTGRMKGVKLSHFNLIANVLQIRLALPNRQSSDIREVWFPPYCHIYGLFAVVLTGMWVGGRIHGLKEFALERFCEKSAEIKATDMHIVPPVALLLASSPATQKYDLTSVSRIVVAAAPLKAELQKKLKQRLPKASVCQGYGLSECSPSVSHQFEQDEDQIGTVGKILPGTVRGYINDEEATKQTFSGEWLRTGDIGKMLKGTLWITDRFKEMIKFQVAPSELEDLLLQHPRVFDAAVCSTYDDAEATEVPLAYVSLSPKDAELPPREKDALLNEIRAWADSRVSGYKKLRGGVFHLQVLPKNPTGKILRRLLPVKLKEARSQKL</sequence>
<dbReference type="InterPro" id="IPR045851">
    <property type="entry name" value="AMP-bd_C_sf"/>
</dbReference>
<dbReference type="PROSITE" id="PS00455">
    <property type="entry name" value="AMP_BINDING"/>
    <property type="match status" value="1"/>
</dbReference>
<protein>
    <submittedName>
        <fullName evidence="5">Uncharacterized protein</fullName>
    </submittedName>
</protein>
<evidence type="ECO:0000259" key="4">
    <source>
        <dbReference type="Pfam" id="PF13193"/>
    </source>
</evidence>
<dbReference type="InterPro" id="IPR025110">
    <property type="entry name" value="AMP-bd_C"/>
</dbReference>
<dbReference type="Gene3D" id="3.30.300.30">
    <property type="match status" value="1"/>
</dbReference>
<dbReference type="Pfam" id="PF00501">
    <property type="entry name" value="AMP-binding"/>
    <property type="match status" value="1"/>
</dbReference>
<dbReference type="GO" id="GO:0016405">
    <property type="term" value="F:CoA-ligase activity"/>
    <property type="evidence" value="ECO:0007669"/>
    <property type="project" value="TreeGrafter"/>
</dbReference>
<dbReference type="Pfam" id="PF13193">
    <property type="entry name" value="AMP-binding_C"/>
    <property type="match status" value="1"/>
</dbReference>
<proteinExistence type="inferred from homology"/>
<dbReference type="AlphaFoldDB" id="A0A9P1GWI3"/>
<dbReference type="PANTHER" id="PTHR24096">
    <property type="entry name" value="LONG-CHAIN-FATTY-ACID--COA LIGASE"/>
    <property type="match status" value="1"/>
</dbReference>
<evidence type="ECO:0000313" key="5">
    <source>
        <dbReference type="EMBL" id="CAI4212002.1"/>
    </source>
</evidence>
<dbReference type="InterPro" id="IPR020845">
    <property type="entry name" value="AMP-binding_CS"/>
</dbReference>
<dbReference type="OrthoDB" id="1898221at2759"/>
<dbReference type="SUPFAM" id="SSF56801">
    <property type="entry name" value="Acetyl-CoA synthetase-like"/>
    <property type="match status" value="1"/>
</dbReference>
<reference evidence="5" key="1">
    <citation type="submission" date="2022-11" db="EMBL/GenBank/DDBJ databases">
        <authorList>
            <person name="Scott C."/>
            <person name="Bruce N."/>
        </authorList>
    </citation>
    <scope>NUCLEOTIDE SEQUENCE</scope>
</reference>
<feature type="domain" description="AMP-binding enzyme C-terminal" evidence="4">
    <location>
        <begin position="418"/>
        <end position="503"/>
    </location>
</feature>
<keyword evidence="6" id="KW-1185">Reference proteome</keyword>
<dbReference type="Gene3D" id="3.40.50.980">
    <property type="match status" value="2"/>
</dbReference>